<evidence type="ECO:0000256" key="1">
    <source>
        <dbReference type="ARBA" id="ARBA00009922"/>
    </source>
</evidence>
<evidence type="ECO:0000259" key="12">
    <source>
        <dbReference type="PROSITE" id="PS51198"/>
    </source>
</evidence>
<keyword evidence="3 11" id="KW-0378">Hydrolase</keyword>
<dbReference type="PROSITE" id="PS51217">
    <property type="entry name" value="UVRD_HELICASE_CTER"/>
    <property type="match status" value="1"/>
</dbReference>
<evidence type="ECO:0000256" key="2">
    <source>
        <dbReference type="ARBA" id="ARBA00022741"/>
    </source>
</evidence>
<dbReference type="CDD" id="cd17932">
    <property type="entry name" value="DEXQc_UvrD"/>
    <property type="match status" value="1"/>
</dbReference>
<dbReference type="GO" id="GO:0033202">
    <property type="term" value="C:DNA helicase complex"/>
    <property type="evidence" value="ECO:0007669"/>
    <property type="project" value="TreeGrafter"/>
</dbReference>
<dbReference type="Pfam" id="PF00580">
    <property type="entry name" value="UvrD-helicase"/>
    <property type="match status" value="1"/>
</dbReference>
<keyword evidence="5 11" id="KW-0067">ATP-binding</keyword>
<dbReference type="PANTHER" id="PTHR11070:SF2">
    <property type="entry name" value="ATP-DEPENDENT DNA HELICASE SRS2"/>
    <property type="match status" value="1"/>
</dbReference>
<dbReference type="SUPFAM" id="SSF52540">
    <property type="entry name" value="P-loop containing nucleoside triphosphate hydrolases"/>
    <property type="match status" value="1"/>
</dbReference>
<gene>
    <name evidence="14" type="ORF">A3F29_04175</name>
</gene>
<dbReference type="EC" id="5.6.2.4" evidence="9"/>
<dbReference type="InterPro" id="IPR000212">
    <property type="entry name" value="DNA_helicase_UvrD/REP"/>
</dbReference>
<dbReference type="GO" id="GO:0005524">
    <property type="term" value="F:ATP binding"/>
    <property type="evidence" value="ECO:0007669"/>
    <property type="project" value="UniProtKB-UniRule"/>
</dbReference>
<feature type="domain" description="UvrD-like helicase ATP-binding" evidence="12">
    <location>
        <begin position="7"/>
        <end position="284"/>
    </location>
</feature>
<dbReference type="Pfam" id="PF13538">
    <property type="entry name" value="UvrD_C_2"/>
    <property type="match status" value="1"/>
</dbReference>
<dbReference type="GO" id="GO:0043138">
    <property type="term" value="F:3'-5' DNA helicase activity"/>
    <property type="evidence" value="ECO:0007669"/>
    <property type="project" value="UniProtKB-EC"/>
</dbReference>
<dbReference type="Gene3D" id="1.10.486.10">
    <property type="entry name" value="PCRA, domain 4"/>
    <property type="match status" value="2"/>
</dbReference>
<evidence type="ECO:0000256" key="3">
    <source>
        <dbReference type="ARBA" id="ARBA00022801"/>
    </source>
</evidence>
<feature type="binding site" evidence="11">
    <location>
        <begin position="28"/>
        <end position="35"/>
    </location>
    <ligand>
        <name>ATP</name>
        <dbReference type="ChEBI" id="CHEBI:30616"/>
    </ligand>
</feature>
<sequence length="592" mass="69513">MPQTFLRNLNIHQLEAVKKAKGPSVILAGAGSGKTRVLISKVINLITNKRVNPSSILMITFTNKAAKEMKDRIIKNLSSNLRLGFIGTFHSLCARILRIEGKKLGIDNKYLIYDEVDQLKLIKNIMKAEDLNEFKPHYALNRISEAKNELISTSNYLKFFTDHRAKNIAKIYFHYQKSLKKNSALDFDDLLIKAIELFQKSKSILNKYQEIYKYILVDEFQDTNFAQYILTKLLAGKYKNITVVGDFSQSIYSWRGADIKNLERFNEDFPKTSIYRLERNYRSTQHILDFAHQIIQKNKTHPILHLTSKQHAGEEVYFYEADNDQEEGIFLVNEINKLNISMSLDSIAVLYRTNAQSRALEEVLLHYSIPYTLIGGVRFYERKEIKDVLSYIRLFVNPNDQLAKERIVKLGKRRWEKFKLLYKEIKKDLENIITEDLINKIFEATGYLEFFDDQDADDFSRLENIKELKSVAVRFPNIIEFLEQVALVESEYFESEKMNVGDHGIKLMTLHQSKGLEFDYVFITGVEEGLLPHSRSMDDYFQLEEERRLFYVGITRARHRLYIINAKKRFMFGKMNYSMKSRFLMEDEELEY</sequence>
<evidence type="ECO:0000313" key="15">
    <source>
        <dbReference type="Proteomes" id="UP000177199"/>
    </source>
</evidence>
<evidence type="ECO:0000256" key="5">
    <source>
        <dbReference type="ARBA" id="ARBA00022840"/>
    </source>
</evidence>
<keyword evidence="2 11" id="KW-0547">Nucleotide-binding</keyword>
<comment type="catalytic activity">
    <reaction evidence="8">
        <text>Couples ATP hydrolysis with the unwinding of duplex DNA by translocating in the 3'-5' direction.</text>
        <dbReference type="EC" id="5.6.2.4"/>
    </reaction>
</comment>
<protein>
    <recommendedName>
        <fullName evidence="9">DNA 3'-5' helicase</fullName>
        <ecNumber evidence="9">5.6.2.4</ecNumber>
    </recommendedName>
</protein>
<dbReference type="Proteomes" id="UP000177199">
    <property type="component" value="Unassembled WGS sequence"/>
</dbReference>
<dbReference type="EMBL" id="MFZV01000004">
    <property type="protein sequence ID" value="OGK31512.1"/>
    <property type="molecule type" value="Genomic_DNA"/>
</dbReference>
<dbReference type="InterPro" id="IPR027785">
    <property type="entry name" value="UvrD-like_helicase_C"/>
</dbReference>
<organism evidence="14 15">
    <name type="scientific">Candidatus Roizmanbacteria bacterium RIFCSPHIGHO2_12_FULL_33_9</name>
    <dbReference type="NCBI Taxonomy" id="1802045"/>
    <lineage>
        <taxon>Bacteria</taxon>
        <taxon>Candidatus Roizmaniibacteriota</taxon>
    </lineage>
</organism>
<dbReference type="InterPro" id="IPR027417">
    <property type="entry name" value="P-loop_NTPase"/>
</dbReference>
<feature type="domain" description="UvrD-like helicase C-terminal" evidence="13">
    <location>
        <begin position="285"/>
        <end position="515"/>
    </location>
</feature>
<evidence type="ECO:0000256" key="11">
    <source>
        <dbReference type="PROSITE-ProRule" id="PRU00560"/>
    </source>
</evidence>
<dbReference type="GO" id="GO:0000725">
    <property type="term" value="P:recombinational repair"/>
    <property type="evidence" value="ECO:0007669"/>
    <property type="project" value="TreeGrafter"/>
</dbReference>
<accession>A0A1F7HL51</accession>
<dbReference type="PROSITE" id="PS51198">
    <property type="entry name" value="UVRD_HELICASE_ATP_BIND"/>
    <property type="match status" value="1"/>
</dbReference>
<keyword evidence="4 11" id="KW-0347">Helicase</keyword>
<comment type="caution">
    <text evidence="14">The sequence shown here is derived from an EMBL/GenBank/DDBJ whole genome shotgun (WGS) entry which is preliminary data.</text>
</comment>
<dbReference type="PANTHER" id="PTHR11070">
    <property type="entry name" value="UVRD / RECB / PCRA DNA HELICASE FAMILY MEMBER"/>
    <property type="match status" value="1"/>
</dbReference>
<dbReference type="GO" id="GO:0005829">
    <property type="term" value="C:cytosol"/>
    <property type="evidence" value="ECO:0007669"/>
    <property type="project" value="TreeGrafter"/>
</dbReference>
<comment type="catalytic activity">
    <reaction evidence="10">
        <text>ATP + H2O = ADP + phosphate + H(+)</text>
        <dbReference type="Rhea" id="RHEA:13065"/>
        <dbReference type="ChEBI" id="CHEBI:15377"/>
        <dbReference type="ChEBI" id="CHEBI:15378"/>
        <dbReference type="ChEBI" id="CHEBI:30616"/>
        <dbReference type="ChEBI" id="CHEBI:43474"/>
        <dbReference type="ChEBI" id="CHEBI:456216"/>
        <dbReference type="EC" id="5.6.2.4"/>
    </reaction>
</comment>
<evidence type="ECO:0000256" key="7">
    <source>
        <dbReference type="ARBA" id="ARBA00023235"/>
    </source>
</evidence>
<dbReference type="AlphaFoldDB" id="A0A1F7HL51"/>
<dbReference type="GO" id="GO:0003677">
    <property type="term" value="F:DNA binding"/>
    <property type="evidence" value="ECO:0007669"/>
    <property type="project" value="UniProtKB-KW"/>
</dbReference>
<dbReference type="GO" id="GO:0016887">
    <property type="term" value="F:ATP hydrolysis activity"/>
    <property type="evidence" value="ECO:0007669"/>
    <property type="project" value="RHEA"/>
</dbReference>
<evidence type="ECO:0000259" key="13">
    <source>
        <dbReference type="PROSITE" id="PS51217"/>
    </source>
</evidence>
<evidence type="ECO:0000313" key="14">
    <source>
        <dbReference type="EMBL" id="OGK31512.1"/>
    </source>
</evidence>
<keyword evidence="6" id="KW-0238">DNA-binding</keyword>
<dbReference type="InterPro" id="IPR013986">
    <property type="entry name" value="DExx_box_DNA_helicase_dom_sf"/>
</dbReference>
<dbReference type="CDD" id="cd18807">
    <property type="entry name" value="SF1_C_UvrD"/>
    <property type="match status" value="1"/>
</dbReference>
<dbReference type="Pfam" id="PF13361">
    <property type="entry name" value="UvrD_C"/>
    <property type="match status" value="1"/>
</dbReference>
<evidence type="ECO:0000256" key="4">
    <source>
        <dbReference type="ARBA" id="ARBA00022806"/>
    </source>
</evidence>
<evidence type="ECO:0000256" key="6">
    <source>
        <dbReference type="ARBA" id="ARBA00023125"/>
    </source>
</evidence>
<dbReference type="Gene3D" id="3.40.50.300">
    <property type="entry name" value="P-loop containing nucleotide triphosphate hydrolases"/>
    <property type="match status" value="3"/>
</dbReference>
<comment type="similarity">
    <text evidence="1">Belongs to the helicase family. UvrD subfamily.</text>
</comment>
<dbReference type="InterPro" id="IPR014017">
    <property type="entry name" value="DNA_helicase_UvrD-like_C"/>
</dbReference>
<name>A0A1F7HL51_9BACT</name>
<reference evidence="14 15" key="1">
    <citation type="journal article" date="2016" name="Nat. Commun.">
        <title>Thousands of microbial genomes shed light on interconnected biogeochemical processes in an aquifer system.</title>
        <authorList>
            <person name="Anantharaman K."/>
            <person name="Brown C.T."/>
            <person name="Hug L.A."/>
            <person name="Sharon I."/>
            <person name="Castelle C.J."/>
            <person name="Probst A.J."/>
            <person name="Thomas B.C."/>
            <person name="Singh A."/>
            <person name="Wilkins M.J."/>
            <person name="Karaoz U."/>
            <person name="Brodie E.L."/>
            <person name="Williams K.H."/>
            <person name="Hubbard S.S."/>
            <person name="Banfield J.F."/>
        </authorList>
    </citation>
    <scope>NUCLEOTIDE SEQUENCE [LARGE SCALE GENOMIC DNA]</scope>
</reference>
<proteinExistence type="inferred from homology"/>
<evidence type="ECO:0000256" key="10">
    <source>
        <dbReference type="ARBA" id="ARBA00048988"/>
    </source>
</evidence>
<keyword evidence="7" id="KW-0413">Isomerase</keyword>
<dbReference type="InterPro" id="IPR014016">
    <property type="entry name" value="UvrD-like_ATP-bd"/>
</dbReference>
<dbReference type="Gene3D" id="1.10.10.160">
    <property type="match status" value="1"/>
</dbReference>
<evidence type="ECO:0000256" key="8">
    <source>
        <dbReference type="ARBA" id="ARBA00034617"/>
    </source>
</evidence>
<evidence type="ECO:0000256" key="9">
    <source>
        <dbReference type="ARBA" id="ARBA00034808"/>
    </source>
</evidence>